<protein>
    <submittedName>
        <fullName evidence="5">ABC transporter related protein</fullName>
    </submittedName>
</protein>
<reference evidence="5 6" key="2">
    <citation type="journal article" date="2010" name="Stand. Genomic Sci.">
        <title>Complete genome sequence of Sebaldella termitidis type strain (NCTC 11300).</title>
        <authorList>
            <person name="Harmon-Smith M."/>
            <person name="Celia L."/>
            <person name="Chertkov O."/>
            <person name="Lapidus A."/>
            <person name="Copeland A."/>
            <person name="Glavina Del Rio T."/>
            <person name="Nolan M."/>
            <person name="Lucas S."/>
            <person name="Tice H."/>
            <person name="Cheng J.F."/>
            <person name="Han C."/>
            <person name="Detter J.C."/>
            <person name="Bruce D."/>
            <person name="Goodwin L."/>
            <person name="Pitluck S."/>
            <person name="Pati A."/>
            <person name="Liolios K."/>
            <person name="Ivanova N."/>
            <person name="Mavromatis K."/>
            <person name="Mikhailova N."/>
            <person name="Chen A."/>
            <person name="Palaniappan K."/>
            <person name="Land M."/>
            <person name="Hauser L."/>
            <person name="Chang Y.J."/>
            <person name="Jeffries C.D."/>
            <person name="Brettin T."/>
            <person name="Goker M."/>
            <person name="Beck B."/>
            <person name="Bristow J."/>
            <person name="Eisen J.A."/>
            <person name="Markowitz V."/>
            <person name="Hugenholtz P."/>
            <person name="Kyrpides N.C."/>
            <person name="Klenk H.P."/>
            <person name="Chen F."/>
        </authorList>
    </citation>
    <scope>NUCLEOTIDE SEQUENCE [LARGE SCALE GENOMIC DNA]</scope>
    <source>
        <strain evidence="6">ATCC 33386 / NCTC 11300</strain>
    </source>
</reference>
<dbReference type="Gene3D" id="3.40.50.300">
    <property type="entry name" value="P-loop containing nucleotide triphosphate hydrolases"/>
    <property type="match status" value="1"/>
</dbReference>
<evidence type="ECO:0000256" key="2">
    <source>
        <dbReference type="ARBA" id="ARBA00022741"/>
    </source>
</evidence>
<accession>D1ANR9</accession>
<dbReference type="HOGENOM" id="CLU_000604_1_22_0"/>
<dbReference type="PROSITE" id="PS00211">
    <property type="entry name" value="ABC_TRANSPORTER_1"/>
    <property type="match status" value="1"/>
</dbReference>
<reference evidence="6" key="1">
    <citation type="submission" date="2009-09" db="EMBL/GenBank/DDBJ databases">
        <title>The complete chromosome of Sebaldella termitidis ATCC 33386.</title>
        <authorList>
            <consortium name="US DOE Joint Genome Institute (JGI-PGF)"/>
            <person name="Lucas S."/>
            <person name="Copeland A."/>
            <person name="Lapidus A."/>
            <person name="Glavina del Rio T."/>
            <person name="Dalin E."/>
            <person name="Tice H."/>
            <person name="Bruce D."/>
            <person name="Goodwin L."/>
            <person name="Pitluck S."/>
            <person name="Kyrpides N."/>
            <person name="Mavromatis K."/>
            <person name="Ivanova N."/>
            <person name="Mikhailova N."/>
            <person name="Sims D."/>
            <person name="Meincke L."/>
            <person name="Brettin T."/>
            <person name="Detter J.C."/>
            <person name="Han C."/>
            <person name="Larimer F."/>
            <person name="Land M."/>
            <person name="Hauser L."/>
            <person name="Markowitz V."/>
            <person name="Cheng J.F."/>
            <person name="Hugenholtz P."/>
            <person name="Woyke T."/>
            <person name="Wu D."/>
            <person name="Eisen J.A."/>
        </authorList>
    </citation>
    <scope>NUCLEOTIDE SEQUENCE [LARGE SCALE GENOMIC DNA]</scope>
    <source>
        <strain evidence="6">ATCC 33386 / NCTC 11300</strain>
    </source>
</reference>
<evidence type="ECO:0000313" key="5">
    <source>
        <dbReference type="EMBL" id="ACZ09873.1"/>
    </source>
</evidence>
<dbReference type="Pfam" id="PF00005">
    <property type="entry name" value="ABC_tran"/>
    <property type="match status" value="1"/>
</dbReference>
<dbReference type="SMART" id="SM00382">
    <property type="entry name" value="AAA"/>
    <property type="match status" value="1"/>
</dbReference>
<dbReference type="PANTHER" id="PTHR42781">
    <property type="entry name" value="SPERMIDINE/PUTRESCINE IMPORT ATP-BINDING PROTEIN POTA"/>
    <property type="match status" value="1"/>
</dbReference>
<dbReference type="Proteomes" id="UP000000845">
    <property type="component" value="Chromosome"/>
</dbReference>
<dbReference type="SUPFAM" id="SSF52540">
    <property type="entry name" value="P-loop containing nucleoside triphosphate hydrolases"/>
    <property type="match status" value="1"/>
</dbReference>
<dbReference type="InterPro" id="IPR003439">
    <property type="entry name" value="ABC_transporter-like_ATP-bd"/>
</dbReference>
<feature type="domain" description="ABC transporter" evidence="4">
    <location>
        <begin position="4"/>
        <end position="238"/>
    </location>
</feature>
<dbReference type="GO" id="GO:0015697">
    <property type="term" value="P:quaternary ammonium group transport"/>
    <property type="evidence" value="ECO:0007669"/>
    <property type="project" value="UniProtKB-ARBA"/>
</dbReference>
<dbReference type="KEGG" id="str:Sterm_3031"/>
<dbReference type="STRING" id="526218.Sterm_3031"/>
<dbReference type="PANTHER" id="PTHR42781:SF4">
    <property type="entry name" value="SPERMIDINE_PUTRESCINE IMPORT ATP-BINDING PROTEIN POTA"/>
    <property type="match status" value="1"/>
</dbReference>
<dbReference type="AlphaFoldDB" id="D1ANR9"/>
<organism evidence="5 6">
    <name type="scientific">Sebaldella termitidis (strain ATCC 33386 / NCTC 11300)</name>
    <dbReference type="NCBI Taxonomy" id="526218"/>
    <lineage>
        <taxon>Bacteria</taxon>
        <taxon>Fusobacteriati</taxon>
        <taxon>Fusobacteriota</taxon>
        <taxon>Fusobacteriia</taxon>
        <taxon>Fusobacteriales</taxon>
        <taxon>Leptotrichiaceae</taxon>
        <taxon>Sebaldella</taxon>
    </lineage>
</organism>
<dbReference type="InterPro" id="IPR003593">
    <property type="entry name" value="AAA+_ATPase"/>
</dbReference>
<evidence type="ECO:0000259" key="4">
    <source>
        <dbReference type="PROSITE" id="PS50893"/>
    </source>
</evidence>
<dbReference type="RefSeq" id="WP_012862455.1">
    <property type="nucleotide sequence ID" value="NC_013517.1"/>
</dbReference>
<gene>
    <name evidence="5" type="ordered locus">Sterm_3031</name>
</gene>
<evidence type="ECO:0000256" key="3">
    <source>
        <dbReference type="ARBA" id="ARBA00022840"/>
    </source>
</evidence>
<keyword evidence="6" id="KW-1185">Reference proteome</keyword>
<dbReference type="PROSITE" id="PS50893">
    <property type="entry name" value="ABC_TRANSPORTER_2"/>
    <property type="match status" value="1"/>
</dbReference>
<keyword evidence="2" id="KW-0547">Nucleotide-binding</keyword>
<evidence type="ECO:0000313" key="6">
    <source>
        <dbReference type="Proteomes" id="UP000000845"/>
    </source>
</evidence>
<sequence length="261" mass="30021">MTVIEFENVSKSYEKDKPVIKNLDLKVKRGEFITILGTSGNGKTTLLKMVNCLEKKTSGSLKILDKEIEAWDKTGLRRKIGYVVQSIGLFPHLNTEENISYVLTLQNKSSEEKRKKAEELLELLNLPHDYLKKYPRELSGGEQQRVGIARALASSPEIMLMDEPFGALDEINRRKLQEQVKKLQKELGLTIMLVTHDIEEAFTLGSRIIIMHNGKIEQIGTKEEYYQSENTKFVNEFLSEKLKFVYIKDNDISLNELKNLR</sequence>
<dbReference type="GO" id="GO:0016887">
    <property type="term" value="F:ATP hydrolysis activity"/>
    <property type="evidence" value="ECO:0007669"/>
    <property type="project" value="InterPro"/>
</dbReference>
<name>D1ANR9_SEBTE</name>
<dbReference type="InterPro" id="IPR017871">
    <property type="entry name" value="ABC_transporter-like_CS"/>
</dbReference>
<keyword evidence="3" id="KW-0067">ATP-binding</keyword>
<dbReference type="InterPro" id="IPR050093">
    <property type="entry name" value="ABC_SmlMolc_Importer"/>
</dbReference>
<proteinExistence type="predicted"/>
<dbReference type="GO" id="GO:0005524">
    <property type="term" value="F:ATP binding"/>
    <property type="evidence" value="ECO:0007669"/>
    <property type="project" value="UniProtKB-KW"/>
</dbReference>
<dbReference type="EMBL" id="CP001739">
    <property type="protein sequence ID" value="ACZ09873.1"/>
    <property type="molecule type" value="Genomic_DNA"/>
</dbReference>
<evidence type="ECO:0000256" key="1">
    <source>
        <dbReference type="ARBA" id="ARBA00022448"/>
    </source>
</evidence>
<keyword evidence="1" id="KW-0813">Transport</keyword>
<dbReference type="FunFam" id="3.40.50.300:FF:000425">
    <property type="entry name" value="Probable ABC transporter, ATP-binding subunit"/>
    <property type="match status" value="1"/>
</dbReference>
<dbReference type="eggNOG" id="COG1125">
    <property type="taxonomic scope" value="Bacteria"/>
</dbReference>
<dbReference type="InterPro" id="IPR027417">
    <property type="entry name" value="P-loop_NTPase"/>
</dbReference>